<reference evidence="2" key="2">
    <citation type="journal article" date="2014" name="ISME J.">
        <title>Microbial stratification in low pH oxic and suboxic macroscopic growths along an acid mine drainage.</title>
        <authorList>
            <person name="Mendez-Garcia C."/>
            <person name="Mesa V."/>
            <person name="Sprenger R.R."/>
            <person name="Richter M."/>
            <person name="Diez M.S."/>
            <person name="Solano J."/>
            <person name="Bargiela R."/>
            <person name="Golyshina O.V."/>
            <person name="Manteca A."/>
            <person name="Ramos J.L."/>
            <person name="Gallego J.R."/>
            <person name="Llorente I."/>
            <person name="Martins Dos Santos V.A."/>
            <person name="Jensen O.N."/>
            <person name="Pelaez A.I."/>
            <person name="Sanchez J."/>
            <person name="Ferrer M."/>
        </authorList>
    </citation>
    <scope>NUCLEOTIDE SEQUENCE</scope>
</reference>
<feature type="non-terminal residue" evidence="2">
    <location>
        <position position="150"/>
    </location>
</feature>
<evidence type="ECO:0000259" key="1">
    <source>
        <dbReference type="Pfam" id="PF13173"/>
    </source>
</evidence>
<organism evidence="2">
    <name type="scientific">mine drainage metagenome</name>
    <dbReference type="NCBI Taxonomy" id="410659"/>
    <lineage>
        <taxon>unclassified sequences</taxon>
        <taxon>metagenomes</taxon>
        <taxon>ecological metagenomes</taxon>
    </lineage>
</organism>
<dbReference type="AlphaFoldDB" id="T0ZR36"/>
<dbReference type="EMBL" id="AUZY01007200">
    <property type="protein sequence ID" value="EQD50766.1"/>
    <property type="molecule type" value="Genomic_DNA"/>
</dbReference>
<evidence type="ECO:0000313" key="2">
    <source>
        <dbReference type="EMBL" id="EQD50766.1"/>
    </source>
</evidence>
<dbReference type="PANTHER" id="PTHR43566:SF2">
    <property type="entry name" value="DUF4143 DOMAIN-CONTAINING PROTEIN"/>
    <property type="match status" value="1"/>
</dbReference>
<feature type="domain" description="AAA" evidence="1">
    <location>
        <begin position="28"/>
        <end position="135"/>
    </location>
</feature>
<dbReference type="Pfam" id="PF13173">
    <property type="entry name" value="AAA_14"/>
    <property type="match status" value="1"/>
</dbReference>
<accession>T0ZR36</accession>
<protein>
    <submittedName>
        <fullName evidence="2">ATPase (AAA+ superfamily)</fullName>
    </submittedName>
</protein>
<sequence>MASGAKFGRRYVRRILDDELDELIPHLPAVLLDGPKGVGKTETALQRCRTVRRLDVDLDRAVVEADPMVIADDPAPVLLDEWHRVPSVWNTVRRLVDQNPSGGRFILTGSPPTAGSHSGAGRITTVRMRPLTLTERGVAVPSVSLRDLAG</sequence>
<proteinExistence type="predicted"/>
<dbReference type="SUPFAM" id="SSF52540">
    <property type="entry name" value="P-loop containing nucleoside triphosphate hydrolases"/>
    <property type="match status" value="1"/>
</dbReference>
<dbReference type="InterPro" id="IPR027417">
    <property type="entry name" value="P-loop_NTPase"/>
</dbReference>
<comment type="caution">
    <text evidence="2">The sequence shown here is derived from an EMBL/GenBank/DDBJ whole genome shotgun (WGS) entry which is preliminary data.</text>
</comment>
<reference evidence="2" key="1">
    <citation type="submission" date="2013-08" db="EMBL/GenBank/DDBJ databases">
        <authorList>
            <person name="Mendez C."/>
            <person name="Richter M."/>
            <person name="Ferrer M."/>
            <person name="Sanchez J."/>
        </authorList>
    </citation>
    <scope>NUCLEOTIDE SEQUENCE</scope>
</reference>
<dbReference type="InterPro" id="IPR041682">
    <property type="entry name" value="AAA_14"/>
</dbReference>
<dbReference type="PANTHER" id="PTHR43566">
    <property type="entry name" value="CONSERVED PROTEIN"/>
    <property type="match status" value="1"/>
</dbReference>
<gene>
    <name evidence="2" type="ORF">B1B_11119</name>
</gene>
<name>T0ZR36_9ZZZZ</name>